<gene>
    <name evidence="4" type="ORF">COCMIDRAFT_9431</name>
</gene>
<dbReference type="HOGENOM" id="CLU_640906_0_0_1"/>
<evidence type="ECO:0000256" key="1">
    <source>
        <dbReference type="ARBA" id="ARBA00008682"/>
    </source>
</evidence>
<dbReference type="STRING" id="930090.W6YN70"/>
<proteinExistence type="inferred from homology"/>
<dbReference type="eggNOG" id="ENOG502RUIN">
    <property type="taxonomic scope" value="Eukaryota"/>
</dbReference>
<sequence>MSLKGHTNLAEIEQWLDLRWCNGVSPDKIVLGFSFYGRSFTMEDTKCTTLPNCRFPSAGFAGDCTLEAGILSYSEVQGHKSWLGSQVYYDEQYSVNWMVYGPDQWIQYDDDDDDEESFEARKRCIFSKCLTKLKLWWLDLDIQDHPTMTALFREEVMEKMPIKRSGLDAGEAGRLAFDLSAYTVGRKERSIITTKQTTLNSVSDRAVRTIRLYCSHPADSKRFRKTFYKGAEDTTIRLSPLVNEGPWARMIRMMPGSTLRLPAWAIPKRGLTACKNGIYVLNLDYNFHLIKRDDKPVNLRVDYTNILSYWDGIIDSRSKSRKLGKANNSEKVKKRASPSDIQIAQIHGVVAAEDAYQLGRRWFDTFVRRLDKLNKIIKTGGGVLKMGFSRAMTRYSGCLKCFNGQTTITAGLDITADFNMKMDAKYSY</sequence>
<dbReference type="GO" id="GO:0008843">
    <property type="term" value="F:endochitinase activity"/>
    <property type="evidence" value="ECO:0007669"/>
    <property type="project" value="UniProtKB-EC"/>
</dbReference>
<keyword evidence="4" id="KW-0378">Hydrolase</keyword>
<dbReference type="EMBL" id="KI964142">
    <property type="protein sequence ID" value="EUC40752.1"/>
    <property type="molecule type" value="Genomic_DNA"/>
</dbReference>
<dbReference type="KEGG" id="bor:COCMIDRAFT_9431"/>
<dbReference type="Pfam" id="PF00704">
    <property type="entry name" value="Glyco_hydro_18"/>
    <property type="match status" value="1"/>
</dbReference>
<dbReference type="InterPro" id="IPR029070">
    <property type="entry name" value="Chitinase_insertion_sf"/>
</dbReference>
<dbReference type="PANTHER" id="PTHR11177">
    <property type="entry name" value="CHITINASE"/>
    <property type="match status" value="1"/>
</dbReference>
<dbReference type="Gene3D" id="3.10.50.10">
    <property type="match status" value="1"/>
</dbReference>
<evidence type="ECO:0000313" key="4">
    <source>
        <dbReference type="EMBL" id="EUC40752.1"/>
    </source>
</evidence>
<evidence type="ECO:0000259" key="3">
    <source>
        <dbReference type="Pfam" id="PF00704"/>
    </source>
</evidence>
<dbReference type="GO" id="GO:0005975">
    <property type="term" value="P:carbohydrate metabolic process"/>
    <property type="evidence" value="ECO:0007669"/>
    <property type="project" value="InterPro"/>
</dbReference>
<dbReference type="PANTHER" id="PTHR11177:SF333">
    <property type="entry name" value="CHITINASE"/>
    <property type="match status" value="1"/>
</dbReference>
<protein>
    <recommendedName>
        <fullName evidence="2">chitinase</fullName>
        <ecNumber evidence="2">3.2.1.14</ecNumber>
    </recommendedName>
</protein>
<evidence type="ECO:0000313" key="5">
    <source>
        <dbReference type="Proteomes" id="UP000054032"/>
    </source>
</evidence>
<dbReference type="AlphaFoldDB" id="W6YN70"/>
<comment type="similarity">
    <text evidence="1">Belongs to the glycosyl hydrolase 18 family. Chitinase class V subfamily.</text>
</comment>
<dbReference type="Proteomes" id="UP000054032">
    <property type="component" value="Unassembled WGS sequence"/>
</dbReference>
<dbReference type="RefSeq" id="XP_007692729.1">
    <property type="nucleotide sequence ID" value="XM_007694539.1"/>
</dbReference>
<dbReference type="OrthoDB" id="73875at2759"/>
<evidence type="ECO:0000256" key="2">
    <source>
        <dbReference type="ARBA" id="ARBA00012729"/>
    </source>
</evidence>
<dbReference type="SUPFAM" id="SSF54556">
    <property type="entry name" value="Chitinase insertion domain"/>
    <property type="match status" value="1"/>
</dbReference>
<dbReference type="InterPro" id="IPR017853">
    <property type="entry name" value="GH"/>
</dbReference>
<dbReference type="Gene3D" id="3.20.20.80">
    <property type="entry name" value="Glycosidases"/>
    <property type="match status" value="1"/>
</dbReference>
<reference evidence="4 5" key="1">
    <citation type="journal article" date="2013" name="PLoS Genet.">
        <title>Comparative genome structure, secondary metabolite, and effector coding capacity across Cochliobolus pathogens.</title>
        <authorList>
            <person name="Condon B.J."/>
            <person name="Leng Y."/>
            <person name="Wu D."/>
            <person name="Bushley K.E."/>
            <person name="Ohm R.A."/>
            <person name="Otillar R."/>
            <person name="Martin J."/>
            <person name="Schackwitz W."/>
            <person name="Grimwood J."/>
            <person name="MohdZainudin N."/>
            <person name="Xue C."/>
            <person name="Wang R."/>
            <person name="Manning V.A."/>
            <person name="Dhillon B."/>
            <person name="Tu Z.J."/>
            <person name="Steffenson B.J."/>
            <person name="Salamov A."/>
            <person name="Sun H."/>
            <person name="Lowry S."/>
            <person name="LaButti K."/>
            <person name="Han J."/>
            <person name="Copeland A."/>
            <person name="Lindquist E."/>
            <person name="Barry K."/>
            <person name="Schmutz J."/>
            <person name="Baker S.E."/>
            <person name="Ciuffetti L.M."/>
            <person name="Grigoriev I.V."/>
            <person name="Zhong S."/>
            <person name="Turgeon B.G."/>
        </authorList>
    </citation>
    <scope>NUCLEOTIDE SEQUENCE [LARGE SCALE GENOMIC DNA]</scope>
    <source>
        <strain evidence="4 5">ATCC 44560</strain>
    </source>
</reference>
<dbReference type="GeneID" id="19128427"/>
<keyword evidence="5" id="KW-1185">Reference proteome</keyword>
<name>W6YN70_COCMI</name>
<dbReference type="SUPFAM" id="SSF51445">
    <property type="entry name" value="(Trans)glycosidases"/>
    <property type="match status" value="1"/>
</dbReference>
<accession>W6YN70</accession>
<feature type="domain" description="GH18" evidence="3">
    <location>
        <begin position="20"/>
        <end position="113"/>
    </location>
</feature>
<organism evidence="4 5">
    <name type="scientific">Bipolaris oryzae ATCC 44560</name>
    <dbReference type="NCBI Taxonomy" id="930090"/>
    <lineage>
        <taxon>Eukaryota</taxon>
        <taxon>Fungi</taxon>
        <taxon>Dikarya</taxon>
        <taxon>Ascomycota</taxon>
        <taxon>Pezizomycotina</taxon>
        <taxon>Dothideomycetes</taxon>
        <taxon>Pleosporomycetidae</taxon>
        <taxon>Pleosporales</taxon>
        <taxon>Pleosporineae</taxon>
        <taxon>Pleosporaceae</taxon>
        <taxon>Bipolaris</taxon>
    </lineage>
</organism>
<dbReference type="InterPro" id="IPR050314">
    <property type="entry name" value="Glycosyl_Hydrlase_18"/>
</dbReference>
<dbReference type="EC" id="3.2.1.14" evidence="2"/>
<dbReference type="InterPro" id="IPR001223">
    <property type="entry name" value="Glyco_hydro18_cat"/>
</dbReference>